<dbReference type="EnsemblMetazoa" id="AFAF019167-RA">
    <property type="protein sequence ID" value="AFAF019167-PA"/>
    <property type="gene ID" value="AFAF019167"/>
</dbReference>
<dbReference type="FunFam" id="2.170.260.10:FF:000003">
    <property type="entry name" value="Piwi-like RNA-mediated gene silencing 2"/>
    <property type="match status" value="1"/>
</dbReference>
<sequence>MDRDRHSSHKRKYSDSPEENGNSRHKLSAIETGESSRSRSSASSGSSSSAPPTSSRDSSTMAAVPVPAAGGDRPRRGGVRGNRYIPEVVVTRAANAPSKQGTFGELVKLTTNYFRLTRNIDKTISQYYVEFEPPVEDVRQKFALIRAQGALLGPQIFDGVSLYLYNKLKRDELVIEAKDARSGVQSKLHIRLVGSADMSCEKGLMVLNLLQRNAMRSLGLLQLGRHFFDPLAKIAVPQYGLEIYPGYVTSVRQHEQDVMMCVEITHRVMRRDTCYQMMSTIQRQPGSFRDNFVRAVVGSIVISTYNQKTYRILDVDFGTTPASSFTKADGTSVTFMEYYQARYNVRIRDPRQPMLVTGSSARQKREGFTGLLLLVPELCRLTGLTKDMRDDFQLMRSIADHTRLRPDRRMEQLMAFNERLQNTPATREVFQFWKVELDRRILEVPGRILEQETVVFNGSTIPAGRKAEWGQAFRNNRMLESVELRRWAILVEGSASRCASDFLRCMMEVAHAMGFRISEPQYIAVRDRSNAAYTNSLTHAAMQDPQMVVIVVPNEDTQRYNAIKKLACLNYGIPTQVLKQRTITPRGGNIRSLMSVATKVAIQMNCKLGGIPWTVKNPLSNVMVLGFDVCTKGVDKSKTYGALVATMYSMGIKKPTYFSVVERRSKGETLSDAIAVNVVKALRTYQSAFGTDKQPQRIILYRAGVGDGQLADVVEHELRAIKQHLQKVSADTGHSFQLTVIVVNKRINTRLFRGRENPQPGTIVDDKITLPERTDFFLVSQSVMQGTASPTAYNVIHDESGLSIGQLQVYTYKQTHLYYNWFGTLAIPAVCQYAQKLAHLTANHILQQSDSKLDRLLYYL</sequence>
<reference evidence="10" key="2">
    <citation type="submission" date="2020-05" db="UniProtKB">
        <authorList>
            <consortium name="EnsemblMetazoa"/>
        </authorList>
    </citation>
    <scope>IDENTIFICATION</scope>
    <source>
        <strain evidence="10">FAR1</strain>
    </source>
</reference>
<comment type="similarity">
    <text evidence="6">Belongs to the argonaute family. Piwi subfamily.</text>
</comment>
<dbReference type="SUPFAM" id="SSF101690">
    <property type="entry name" value="PAZ domain"/>
    <property type="match status" value="1"/>
</dbReference>
<evidence type="ECO:0000256" key="1">
    <source>
        <dbReference type="ARBA" id="ARBA00004496"/>
    </source>
</evidence>
<dbReference type="InterPro" id="IPR036085">
    <property type="entry name" value="PAZ_dom_sf"/>
</dbReference>
<evidence type="ECO:0000256" key="4">
    <source>
        <dbReference type="ARBA" id="ARBA00022884"/>
    </source>
</evidence>
<dbReference type="Gene3D" id="3.30.420.10">
    <property type="entry name" value="Ribonuclease H-like superfamily/Ribonuclease H"/>
    <property type="match status" value="1"/>
</dbReference>
<dbReference type="SMART" id="SM00950">
    <property type="entry name" value="Piwi"/>
    <property type="match status" value="1"/>
</dbReference>
<feature type="domain" description="PAZ" evidence="8">
    <location>
        <begin position="273"/>
        <end position="383"/>
    </location>
</feature>
<evidence type="ECO:0000256" key="5">
    <source>
        <dbReference type="ARBA" id="ARBA00023158"/>
    </source>
</evidence>
<dbReference type="EMBL" id="AXCN02001715">
    <property type="status" value="NOT_ANNOTATED_CDS"/>
    <property type="molecule type" value="Genomic_DNA"/>
</dbReference>
<comment type="subcellular location">
    <subcellularLocation>
        <location evidence="1">Cytoplasm</location>
    </subcellularLocation>
</comment>
<dbReference type="PANTHER" id="PTHR22891">
    <property type="entry name" value="EUKARYOTIC TRANSLATION INITIATION FACTOR 2C"/>
    <property type="match status" value="1"/>
</dbReference>
<dbReference type="InterPro" id="IPR012337">
    <property type="entry name" value="RNaseH-like_sf"/>
</dbReference>
<accession>A0A182QY29</accession>
<dbReference type="PROSITE" id="PS50821">
    <property type="entry name" value="PAZ"/>
    <property type="match status" value="1"/>
</dbReference>
<evidence type="ECO:0000256" key="3">
    <source>
        <dbReference type="ARBA" id="ARBA00022490"/>
    </source>
</evidence>
<dbReference type="AlphaFoldDB" id="A0A182QY29"/>
<evidence type="ECO:0000256" key="7">
    <source>
        <dbReference type="SAM" id="MobiDB-lite"/>
    </source>
</evidence>
<keyword evidence="3" id="KW-0963">Cytoplasm</keyword>
<name>A0A182QY29_9DIPT</name>
<feature type="region of interest" description="Disordered" evidence="7">
    <location>
        <begin position="1"/>
        <end position="80"/>
    </location>
</feature>
<evidence type="ECO:0000256" key="6">
    <source>
        <dbReference type="ARBA" id="ARBA00038291"/>
    </source>
</evidence>
<reference evidence="11" key="1">
    <citation type="submission" date="2014-01" db="EMBL/GenBank/DDBJ databases">
        <title>The Genome Sequence of Anopheles farauti FAR1 (V2).</title>
        <authorList>
            <consortium name="The Broad Institute Genomics Platform"/>
            <person name="Neafsey D.E."/>
            <person name="Besansky N."/>
            <person name="Howell P."/>
            <person name="Walton C."/>
            <person name="Young S.K."/>
            <person name="Zeng Q."/>
            <person name="Gargeya S."/>
            <person name="Fitzgerald M."/>
            <person name="Haas B."/>
            <person name="Abouelleil A."/>
            <person name="Allen A.W."/>
            <person name="Alvarado L."/>
            <person name="Arachchi H.M."/>
            <person name="Berlin A.M."/>
            <person name="Chapman S.B."/>
            <person name="Gainer-Dewar J."/>
            <person name="Goldberg J."/>
            <person name="Griggs A."/>
            <person name="Gujja S."/>
            <person name="Hansen M."/>
            <person name="Howarth C."/>
            <person name="Imamovic A."/>
            <person name="Ireland A."/>
            <person name="Larimer J."/>
            <person name="McCowan C."/>
            <person name="Murphy C."/>
            <person name="Pearson M."/>
            <person name="Poon T.W."/>
            <person name="Priest M."/>
            <person name="Roberts A."/>
            <person name="Saif S."/>
            <person name="Shea T."/>
            <person name="Sisk P."/>
            <person name="Sykes S."/>
            <person name="Wortman J."/>
            <person name="Nusbaum C."/>
            <person name="Birren B."/>
        </authorList>
    </citation>
    <scope>NUCLEOTIDE SEQUENCE [LARGE SCALE GENOMIC DNA]</scope>
    <source>
        <strain evidence="11">FAR1</strain>
    </source>
</reference>
<dbReference type="Pfam" id="PF02170">
    <property type="entry name" value="PAZ"/>
    <property type="match status" value="1"/>
</dbReference>
<dbReference type="Pfam" id="PF08699">
    <property type="entry name" value="ArgoL1"/>
    <property type="match status" value="1"/>
</dbReference>
<feature type="domain" description="Piwi" evidence="9">
    <location>
        <begin position="547"/>
        <end position="846"/>
    </location>
</feature>
<feature type="compositionally biased region" description="Basic residues" evidence="7">
    <location>
        <begin position="1"/>
        <end position="12"/>
    </location>
</feature>
<keyword evidence="5" id="KW-0943">RNA-mediated gene silencing</keyword>
<dbReference type="GO" id="GO:0061157">
    <property type="term" value="P:mRNA destabilization"/>
    <property type="evidence" value="ECO:0007669"/>
    <property type="project" value="UniProtKB-ARBA"/>
</dbReference>
<evidence type="ECO:0000256" key="2">
    <source>
        <dbReference type="ARBA" id="ARBA00022473"/>
    </source>
</evidence>
<dbReference type="GO" id="GO:0003723">
    <property type="term" value="F:RNA binding"/>
    <property type="evidence" value="ECO:0007669"/>
    <property type="project" value="UniProtKB-KW"/>
</dbReference>
<dbReference type="Proteomes" id="UP000075886">
    <property type="component" value="Unassembled WGS sequence"/>
</dbReference>
<keyword evidence="4" id="KW-0694">RNA-binding</keyword>
<dbReference type="VEuPathDB" id="VectorBase:AFAF019167"/>
<keyword evidence="11" id="KW-1185">Reference proteome</keyword>
<dbReference type="PROSITE" id="PS50822">
    <property type="entry name" value="PIWI"/>
    <property type="match status" value="1"/>
</dbReference>
<dbReference type="Pfam" id="PF23278">
    <property type="entry name" value="Piwi_N"/>
    <property type="match status" value="1"/>
</dbReference>
<dbReference type="InterPro" id="IPR003165">
    <property type="entry name" value="Piwi"/>
</dbReference>
<proteinExistence type="inferred from homology"/>
<evidence type="ECO:0000259" key="8">
    <source>
        <dbReference type="PROSITE" id="PS50821"/>
    </source>
</evidence>
<keyword evidence="2" id="KW-0217">Developmental protein</keyword>
<dbReference type="CDD" id="cd02845">
    <property type="entry name" value="PAZ_piwi_like"/>
    <property type="match status" value="1"/>
</dbReference>
<dbReference type="InterPro" id="IPR003100">
    <property type="entry name" value="PAZ_dom"/>
</dbReference>
<dbReference type="InterPro" id="IPR014811">
    <property type="entry name" value="ArgoL1"/>
</dbReference>
<feature type="compositionally biased region" description="Low complexity" evidence="7">
    <location>
        <begin position="31"/>
        <end position="59"/>
    </location>
</feature>
<dbReference type="Pfam" id="PF02171">
    <property type="entry name" value="Piwi"/>
    <property type="match status" value="1"/>
</dbReference>
<evidence type="ECO:0000313" key="11">
    <source>
        <dbReference type="Proteomes" id="UP000075886"/>
    </source>
</evidence>
<evidence type="ECO:0000259" key="9">
    <source>
        <dbReference type="PROSITE" id="PS50822"/>
    </source>
</evidence>
<dbReference type="GO" id="GO:0034587">
    <property type="term" value="P:piRNA processing"/>
    <property type="evidence" value="ECO:0007669"/>
    <property type="project" value="UniProtKB-ARBA"/>
</dbReference>
<dbReference type="Gene3D" id="3.40.50.2300">
    <property type="match status" value="1"/>
</dbReference>
<dbReference type="SMART" id="SM00949">
    <property type="entry name" value="PAZ"/>
    <property type="match status" value="1"/>
</dbReference>
<dbReference type="SUPFAM" id="SSF53098">
    <property type="entry name" value="Ribonuclease H-like"/>
    <property type="match status" value="1"/>
</dbReference>
<evidence type="ECO:0000313" key="10">
    <source>
        <dbReference type="EnsemblMetazoa" id="AFAF019167-PA"/>
    </source>
</evidence>
<dbReference type="STRING" id="69004.A0A182QY29"/>
<dbReference type="GO" id="GO:0004521">
    <property type="term" value="F:RNA endonuclease activity"/>
    <property type="evidence" value="ECO:0007669"/>
    <property type="project" value="UniProtKB-ARBA"/>
</dbReference>
<dbReference type="InterPro" id="IPR036397">
    <property type="entry name" value="RNaseH_sf"/>
</dbReference>
<dbReference type="GO" id="GO:0035194">
    <property type="term" value="P:regulatory ncRNA-mediated post-transcriptional gene silencing"/>
    <property type="evidence" value="ECO:0007669"/>
    <property type="project" value="UniProtKB-ARBA"/>
</dbReference>
<dbReference type="GO" id="GO:0043186">
    <property type="term" value="C:P granule"/>
    <property type="evidence" value="ECO:0007669"/>
    <property type="project" value="UniProtKB-ARBA"/>
</dbReference>
<dbReference type="CDD" id="cd04658">
    <property type="entry name" value="Piwi_piwi-like_Euk"/>
    <property type="match status" value="1"/>
</dbReference>
<protein>
    <submittedName>
        <fullName evidence="10">Uncharacterized protein</fullName>
    </submittedName>
</protein>
<organism evidence="10 11">
    <name type="scientific">Anopheles farauti</name>
    <dbReference type="NCBI Taxonomy" id="69004"/>
    <lineage>
        <taxon>Eukaryota</taxon>
        <taxon>Metazoa</taxon>
        <taxon>Ecdysozoa</taxon>
        <taxon>Arthropoda</taxon>
        <taxon>Hexapoda</taxon>
        <taxon>Insecta</taxon>
        <taxon>Pterygota</taxon>
        <taxon>Neoptera</taxon>
        <taxon>Endopterygota</taxon>
        <taxon>Diptera</taxon>
        <taxon>Nematocera</taxon>
        <taxon>Culicoidea</taxon>
        <taxon>Culicidae</taxon>
        <taxon>Anophelinae</taxon>
        <taxon>Anopheles</taxon>
    </lineage>
</organism>
<dbReference type="Gene3D" id="2.170.260.10">
    <property type="entry name" value="paz domain"/>
    <property type="match status" value="1"/>
</dbReference>